<proteinExistence type="predicted"/>
<evidence type="ECO:0000256" key="2">
    <source>
        <dbReference type="PROSITE-ProRule" id="PRU00176"/>
    </source>
</evidence>
<keyword evidence="1 2" id="KW-0694">RNA-binding</keyword>
<dbReference type="InterPro" id="IPR035979">
    <property type="entry name" value="RBD_domain_sf"/>
</dbReference>
<dbReference type="PROSITE" id="PS50102">
    <property type="entry name" value="RRM"/>
    <property type="match status" value="1"/>
</dbReference>
<dbReference type="GO" id="GO:0016491">
    <property type="term" value="F:oxidoreductase activity"/>
    <property type="evidence" value="ECO:0007669"/>
    <property type="project" value="InterPro"/>
</dbReference>
<accession>A0A8K0PAP9</accession>
<dbReference type="GO" id="GO:0003723">
    <property type="term" value="F:RNA binding"/>
    <property type="evidence" value="ECO:0007669"/>
    <property type="project" value="UniProtKB-UniRule"/>
</dbReference>
<reference evidence="6" key="2">
    <citation type="submission" date="2017-10" db="EMBL/GenBank/DDBJ databases">
        <title>Ladona fulva Genome sequencing and assembly.</title>
        <authorList>
            <person name="Murali S."/>
            <person name="Richards S."/>
            <person name="Bandaranaike D."/>
            <person name="Bellair M."/>
            <person name="Blankenburg K."/>
            <person name="Chao H."/>
            <person name="Dinh H."/>
            <person name="Doddapaneni H."/>
            <person name="Dugan-Rocha S."/>
            <person name="Elkadiri S."/>
            <person name="Gnanaolivu R."/>
            <person name="Hernandez B."/>
            <person name="Skinner E."/>
            <person name="Javaid M."/>
            <person name="Lee S."/>
            <person name="Li M."/>
            <person name="Ming W."/>
            <person name="Munidasa M."/>
            <person name="Muniz J."/>
            <person name="Nguyen L."/>
            <person name="Hughes D."/>
            <person name="Osuji N."/>
            <person name="Pu L.-L."/>
            <person name="Puazo M."/>
            <person name="Qu C."/>
            <person name="Quiroz J."/>
            <person name="Raj R."/>
            <person name="Weissenberger G."/>
            <person name="Xin Y."/>
            <person name="Zou X."/>
            <person name="Han Y."/>
            <person name="Worley K."/>
            <person name="Muzny D."/>
            <person name="Gibbs R."/>
        </authorList>
    </citation>
    <scope>NUCLEOTIDE SEQUENCE</scope>
    <source>
        <strain evidence="6">Sampled in the wild</strain>
    </source>
</reference>
<feature type="domain" description="RRM" evidence="5">
    <location>
        <begin position="380"/>
        <end position="466"/>
    </location>
</feature>
<evidence type="ECO:0000313" key="7">
    <source>
        <dbReference type="Proteomes" id="UP000792457"/>
    </source>
</evidence>
<keyword evidence="3" id="KW-0175">Coiled coil</keyword>
<dbReference type="PANTHER" id="PTHR16001">
    <property type="entry name" value="ECTO-NOX DISULFIDE-THIOL EXCHANGER"/>
    <property type="match status" value="1"/>
</dbReference>
<evidence type="ECO:0000313" key="6">
    <source>
        <dbReference type="EMBL" id="KAG8236749.1"/>
    </source>
</evidence>
<dbReference type="SUPFAM" id="SSF54928">
    <property type="entry name" value="RNA-binding domain, RBD"/>
    <property type="match status" value="1"/>
</dbReference>
<evidence type="ECO:0000256" key="4">
    <source>
        <dbReference type="SAM" id="MobiDB-lite"/>
    </source>
</evidence>
<evidence type="ECO:0000256" key="3">
    <source>
        <dbReference type="SAM" id="Coils"/>
    </source>
</evidence>
<dbReference type="OrthoDB" id="10039782at2759"/>
<dbReference type="GO" id="GO:0007624">
    <property type="term" value="P:ultradian rhythm"/>
    <property type="evidence" value="ECO:0007669"/>
    <property type="project" value="InterPro"/>
</dbReference>
<evidence type="ECO:0000259" key="5">
    <source>
        <dbReference type="PROSITE" id="PS50102"/>
    </source>
</evidence>
<feature type="compositionally biased region" description="Low complexity" evidence="4">
    <location>
        <begin position="128"/>
        <end position="155"/>
    </location>
</feature>
<dbReference type="InterPro" id="IPR012677">
    <property type="entry name" value="Nucleotide-bd_a/b_plait_sf"/>
</dbReference>
<dbReference type="InterPro" id="IPR038876">
    <property type="entry name" value="ENOX"/>
</dbReference>
<reference evidence="6" key="1">
    <citation type="submission" date="2013-04" db="EMBL/GenBank/DDBJ databases">
        <authorList>
            <person name="Qu J."/>
            <person name="Murali S.C."/>
            <person name="Bandaranaike D."/>
            <person name="Bellair M."/>
            <person name="Blankenburg K."/>
            <person name="Chao H."/>
            <person name="Dinh H."/>
            <person name="Doddapaneni H."/>
            <person name="Downs B."/>
            <person name="Dugan-Rocha S."/>
            <person name="Elkadiri S."/>
            <person name="Gnanaolivu R.D."/>
            <person name="Hernandez B."/>
            <person name="Javaid M."/>
            <person name="Jayaseelan J.C."/>
            <person name="Lee S."/>
            <person name="Li M."/>
            <person name="Ming W."/>
            <person name="Munidasa M."/>
            <person name="Muniz J."/>
            <person name="Nguyen L."/>
            <person name="Ongeri F."/>
            <person name="Osuji N."/>
            <person name="Pu L.-L."/>
            <person name="Puazo M."/>
            <person name="Qu C."/>
            <person name="Quiroz J."/>
            <person name="Raj R."/>
            <person name="Weissenberger G."/>
            <person name="Xin Y."/>
            <person name="Zou X."/>
            <person name="Han Y."/>
            <person name="Richards S."/>
            <person name="Worley K."/>
            <person name="Muzny D."/>
            <person name="Gibbs R."/>
        </authorList>
    </citation>
    <scope>NUCLEOTIDE SEQUENCE</scope>
    <source>
        <strain evidence="6">Sampled in the wild</strain>
    </source>
</reference>
<dbReference type="AlphaFoldDB" id="A0A8K0PAP9"/>
<dbReference type="SMART" id="SM00360">
    <property type="entry name" value="RRM"/>
    <property type="match status" value="1"/>
</dbReference>
<feature type="compositionally biased region" description="Pro residues" evidence="4">
    <location>
        <begin position="241"/>
        <end position="250"/>
    </location>
</feature>
<evidence type="ECO:0000256" key="1">
    <source>
        <dbReference type="ARBA" id="ARBA00022884"/>
    </source>
</evidence>
<feature type="compositionally biased region" description="Basic and acidic residues" evidence="4">
    <location>
        <begin position="484"/>
        <end position="496"/>
    </location>
</feature>
<dbReference type="Gene3D" id="3.30.70.330">
    <property type="match status" value="1"/>
</dbReference>
<comment type="caution">
    <text evidence="6">The sequence shown here is derived from an EMBL/GenBank/DDBJ whole genome shotgun (WGS) entry which is preliminary data.</text>
</comment>
<keyword evidence="7" id="KW-1185">Reference proteome</keyword>
<feature type="region of interest" description="Disordered" evidence="4">
    <location>
        <begin position="484"/>
        <end position="504"/>
    </location>
</feature>
<feature type="compositionally biased region" description="Low complexity" evidence="4">
    <location>
        <begin position="221"/>
        <end position="240"/>
    </location>
</feature>
<feature type="region of interest" description="Disordered" evidence="4">
    <location>
        <begin position="65"/>
        <end position="264"/>
    </location>
</feature>
<protein>
    <recommendedName>
        <fullName evidence="5">RRM domain-containing protein</fullName>
    </recommendedName>
</protein>
<feature type="coiled-coil region" evidence="3">
    <location>
        <begin position="552"/>
        <end position="579"/>
    </location>
</feature>
<dbReference type="Pfam" id="PF00076">
    <property type="entry name" value="RRM_1"/>
    <property type="match status" value="1"/>
</dbReference>
<name>A0A8K0PAP9_LADFU</name>
<dbReference type="GO" id="GO:0009897">
    <property type="term" value="C:external side of plasma membrane"/>
    <property type="evidence" value="ECO:0007669"/>
    <property type="project" value="InterPro"/>
</dbReference>
<feature type="compositionally biased region" description="Basic and acidic residues" evidence="4">
    <location>
        <begin position="176"/>
        <end position="220"/>
    </location>
</feature>
<gene>
    <name evidence="6" type="ORF">J437_LFUL015578</name>
</gene>
<dbReference type="Proteomes" id="UP000792457">
    <property type="component" value="Unassembled WGS sequence"/>
</dbReference>
<dbReference type="InterPro" id="IPR000504">
    <property type="entry name" value="RRM_dom"/>
</dbReference>
<dbReference type="PANTHER" id="PTHR16001:SF4">
    <property type="entry name" value="ECTO-NOX DISULFIDE-THIOL EXCHANGER 1-LIKE PROTEIN"/>
    <property type="match status" value="1"/>
</dbReference>
<organism evidence="6 7">
    <name type="scientific">Ladona fulva</name>
    <name type="common">Scarce chaser dragonfly</name>
    <name type="synonym">Libellula fulva</name>
    <dbReference type="NCBI Taxonomy" id="123851"/>
    <lineage>
        <taxon>Eukaryota</taxon>
        <taxon>Metazoa</taxon>
        <taxon>Ecdysozoa</taxon>
        <taxon>Arthropoda</taxon>
        <taxon>Hexapoda</taxon>
        <taxon>Insecta</taxon>
        <taxon>Pterygota</taxon>
        <taxon>Palaeoptera</taxon>
        <taxon>Odonata</taxon>
        <taxon>Epiprocta</taxon>
        <taxon>Anisoptera</taxon>
        <taxon>Libelluloidea</taxon>
        <taxon>Libellulidae</taxon>
        <taxon>Ladona</taxon>
    </lineage>
</organism>
<sequence length="641" mass="68476">MAYAFPHVGVGFPGVRGQDLLAGIPTGAVNAGLPPPVMTPVPIGVLGPQPNLGGPPALLGGGHMLVGGAQQPQPPPPGTAQGQQNVVSQAVGAIAQPQQPPNPATNDAPLEFNVNKNKPPMPVVLPTAASGNGSNSRGSAEQNIGNNSSSNSSGSERVEDANNRGSGNRNGGSRGSSEERRSGDQAREKSSRRRGEGERSDRSRERGRFGRSSSRSEENRPPVTTSSSPASKSSPVQQQTAPPPPPPPATPSMQGAVAPGMGPGPIFPGGPGSMMGMGYVMGVIPGAVMADPSLMGMGQFGMMGGLLQENAIAPGPPAGATGPLGVGGPPLVEGTSTAPGVPPAGVGMEKEVIHCKSCTLFPPNPGAPPPRTRERPPGCRTVFVGGLPENATEELIQEVFERCGEITTIRMSKKNFCHIRFQAEQYVEMAIYLSGYRIRMNNAGPEAAGSATSPASGRLHVDYAQARDDLYEWECRQRQVQREARHRQRLEQERLRPPSPPPVVHYTDHEAQAVAERIKVDESFMKGVQTVVTWLERGDCSKRNANHFYSMIQSTNSHVRRLMSEKAAYEEELAAAKDLMKQRMQGILMQFGQIERVFVAASHQKVWDHFTKAQRKNIDMWRKQAAVRKMHGENGRELHSL</sequence>
<dbReference type="EMBL" id="KZ309071">
    <property type="protein sequence ID" value="KAG8236749.1"/>
    <property type="molecule type" value="Genomic_DNA"/>
</dbReference>